<evidence type="ECO:0000256" key="9">
    <source>
        <dbReference type="ARBA" id="ARBA00022840"/>
    </source>
</evidence>
<dbReference type="EC" id="2.7.11.1" evidence="2"/>
<evidence type="ECO:0000256" key="12">
    <source>
        <dbReference type="ARBA" id="ARBA00047899"/>
    </source>
</evidence>
<keyword evidence="17" id="KW-0732">Signal</keyword>
<dbReference type="InterPro" id="IPR008271">
    <property type="entry name" value="Ser/Thr_kinase_AS"/>
</dbReference>
<comment type="caution">
    <text evidence="19">The sequence shown here is derived from an EMBL/GenBank/DDBJ whole genome shotgun (WGS) entry which is preliminary data.</text>
</comment>
<evidence type="ECO:0000256" key="8">
    <source>
        <dbReference type="ARBA" id="ARBA00022777"/>
    </source>
</evidence>
<feature type="binding site" evidence="14">
    <location>
        <position position="258"/>
    </location>
    <ligand>
        <name>ATP</name>
        <dbReference type="ChEBI" id="CHEBI:30616"/>
    </ligand>
</feature>
<comment type="catalytic activity">
    <reaction evidence="13">
        <text>L-seryl-[protein] + ATP = O-phospho-L-seryl-[protein] + ADP + H(+)</text>
        <dbReference type="Rhea" id="RHEA:17989"/>
        <dbReference type="Rhea" id="RHEA-COMP:9863"/>
        <dbReference type="Rhea" id="RHEA-COMP:11604"/>
        <dbReference type="ChEBI" id="CHEBI:15378"/>
        <dbReference type="ChEBI" id="CHEBI:29999"/>
        <dbReference type="ChEBI" id="CHEBI:30616"/>
        <dbReference type="ChEBI" id="CHEBI:83421"/>
        <dbReference type="ChEBI" id="CHEBI:456216"/>
        <dbReference type="EC" id="2.7.11.1"/>
    </reaction>
</comment>
<gene>
    <name evidence="19" type="ORF">VNO78_27229</name>
</gene>
<dbReference type="Gene3D" id="1.10.510.10">
    <property type="entry name" value="Transferase(Phosphotransferase) domain 1"/>
    <property type="match status" value="1"/>
</dbReference>
<dbReference type="CDD" id="cd14066">
    <property type="entry name" value="STKc_IRAK"/>
    <property type="match status" value="1"/>
</dbReference>
<evidence type="ECO:0000256" key="13">
    <source>
        <dbReference type="ARBA" id="ARBA00048679"/>
    </source>
</evidence>
<evidence type="ECO:0000256" key="4">
    <source>
        <dbReference type="ARBA" id="ARBA00022527"/>
    </source>
</evidence>
<dbReference type="InterPro" id="IPR011009">
    <property type="entry name" value="Kinase-like_dom_sf"/>
</dbReference>
<evidence type="ECO:0000256" key="1">
    <source>
        <dbReference type="ARBA" id="ARBA00004162"/>
    </source>
</evidence>
<evidence type="ECO:0000256" key="3">
    <source>
        <dbReference type="ARBA" id="ARBA00022475"/>
    </source>
</evidence>
<dbReference type="InterPro" id="IPR001245">
    <property type="entry name" value="Ser-Thr/Tyr_kinase_cat_dom"/>
</dbReference>
<dbReference type="FunFam" id="3.30.200.20:FF:000212">
    <property type="entry name" value="Proline-rich receptor-like protein kinase PERK8"/>
    <property type="match status" value="1"/>
</dbReference>
<keyword evidence="20" id="KW-1185">Reference proteome</keyword>
<dbReference type="Gene3D" id="3.30.200.20">
    <property type="entry name" value="Phosphorylase Kinase, domain 1"/>
    <property type="match status" value="1"/>
</dbReference>
<evidence type="ECO:0000256" key="2">
    <source>
        <dbReference type="ARBA" id="ARBA00012513"/>
    </source>
</evidence>
<dbReference type="SUPFAM" id="SSF56112">
    <property type="entry name" value="Protein kinase-like (PK-like)"/>
    <property type="match status" value="1"/>
</dbReference>
<dbReference type="InterPro" id="IPR017441">
    <property type="entry name" value="Protein_kinase_ATP_BS"/>
</dbReference>
<dbReference type="FunFam" id="1.10.510.10:FF:000173">
    <property type="entry name" value="proline-rich receptor-like protein kinase PERK8"/>
    <property type="match status" value="1"/>
</dbReference>
<dbReference type="Pfam" id="PF07714">
    <property type="entry name" value="PK_Tyr_Ser-Thr"/>
    <property type="match status" value="1"/>
</dbReference>
<dbReference type="InterPro" id="IPR047117">
    <property type="entry name" value="PERK1-13-like"/>
</dbReference>
<dbReference type="EMBL" id="JAYMYS010000007">
    <property type="protein sequence ID" value="KAK7386882.1"/>
    <property type="molecule type" value="Genomic_DNA"/>
</dbReference>
<keyword evidence="7 14" id="KW-0547">Nucleotide-binding</keyword>
<dbReference type="PANTHER" id="PTHR47982">
    <property type="entry name" value="PROLINE-RICH RECEPTOR-LIKE PROTEIN KINASE PERK4"/>
    <property type="match status" value="1"/>
</dbReference>
<comment type="subcellular location">
    <subcellularLocation>
        <location evidence="1">Cell membrane</location>
        <topology evidence="1">Single-pass membrane protein</topology>
    </subcellularLocation>
</comment>
<keyword evidence="6 16" id="KW-0812">Transmembrane</keyword>
<evidence type="ECO:0000256" key="5">
    <source>
        <dbReference type="ARBA" id="ARBA00022679"/>
    </source>
</evidence>
<dbReference type="InterPro" id="IPR000719">
    <property type="entry name" value="Prot_kinase_dom"/>
</dbReference>
<feature type="domain" description="Protein kinase" evidence="18">
    <location>
        <begin position="230"/>
        <end position="522"/>
    </location>
</feature>
<feature type="chain" id="PRO_5042962308" description="non-specific serine/threonine protein kinase" evidence="17">
    <location>
        <begin position="26"/>
        <end position="590"/>
    </location>
</feature>
<feature type="region of interest" description="Disordered" evidence="15">
    <location>
        <begin position="82"/>
        <end position="125"/>
    </location>
</feature>
<evidence type="ECO:0000256" key="14">
    <source>
        <dbReference type="PROSITE-ProRule" id="PRU10141"/>
    </source>
</evidence>
<evidence type="ECO:0000256" key="7">
    <source>
        <dbReference type="ARBA" id="ARBA00022741"/>
    </source>
</evidence>
<evidence type="ECO:0000259" key="18">
    <source>
        <dbReference type="PROSITE" id="PS50011"/>
    </source>
</evidence>
<protein>
    <recommendedName>
        <fullName evidence="2">non-specific serine/threonine protein kinase</fullName>
        <ecNumber evidence="2">2.7.11.1</ecNumber>
    </recommendedName>
</protein>
<dbReference type="GO" id="GO:0005524">
    <property type="term" value="F:ATP binding"/>
    <property type="evidence" value="ECO:0007669"/>
    <property type="project" value="UniProtKB-UniRule"/>
</dbReference>
<dbReference type="SMART" id="SM00220">
    <property type="entry name" value="S_TKc"/>
    <property type="match status" value="1"/>
</dbReference>
<keyword evidence="4" id="KW-0723">Serine/threonine-protein kinase</keyword>
<dbReference type="PANTHER" id="PTHR47982:SF44">
    <property type="entry name" value="PROLINE-RICH RECEPTOR-LIKE PROTEIN KINASE PERK13-RELATED"/>
    <property type="match status" value="1"/>
</dbReference>
<evidence type="ECO:0000256" key="17">
    <source>
        <dbReference type="SAM" id="SignalP"/>
    </source>
</evidence>
<feature type="transmembrane region" description="Helical" evidence="16">
    <location>
        <begin position="132"/>
        <end position="155"/>
    </location>
</feature>
<keyword evidence="11 16" id="KW-0472">Membrane</keyword>
<dbReference type="GO" id="GO:0005886">
    <property type="term" value="C:plasma membrane"/>
    <property type="evidence" value="ECO:0007669"/>
    <property type="project" value="UniProtKB-SubCell"/>
</dbReference>
<evidence type="ECO:0000313" key="19">
    <source>
        <dbReference type="EMBL" id="KAK7386882.1"/>
    </source>
</evidence>
<evidence type="ECO:0000256" key="10">
    <source>
        <dbReference type="ARBA" id="ARBA00022989"/>
    </source>
</evidence>
<sequence>MEVFPMAPMFCLSLLVFLSFNFTLSHTLSLSPIHLKALHRSSWQFCSQNLRSSKIQLHPYSMLEHNTIIHVLALPSLPPIHNSTSNDSSPGTSDKTGSGSGSSHQTNASIANSTNSSPVMTSSSGDGSGKHVGYTLAGIFAVALVAVAVALVFAFKRKKSRADTYSAVYMAPLNVHVKPGSDGHYYVQQPSHANNYGYGNVSMKNLDSPQPRSTQICFTYEMIMEITNSFSTQNVIGEGGFGCVYKGCLADGRAVAVKRLKAASGEGERAFKAEVEIISRVHHRHLVSLVGYCIFEQQRILIYKYVPNGTLYHHLHGSGVPVLNWAKRLKIAIGAAKGLAYLHDDCSQKIIHRDIKSGNILLDNAYEAQVADFGLARLADAANTHVSTRVIGTFGYMAPEYATSGKLTDRSDVYSFGVVLLELVTGRKPVDQTQLGDQSLVKWARPFLHRAIETRDFSEVVDPRLEKQFVESEMFRMIEAASACVRHSALQRPRMLQVVRALDCGDEGSDLSNGVKYGHSMVFDSAQYDKEINIFRRMANGTFVDSDFDMLSTEYSLSRYTSRESQLITDSCSFESESRAINTQKSSSTE</sequence>
<dbReference type="Proteomes" id="UP001386955">
    <property type="component" value="Unassembled WGS sequence"/>
</dbReference>
<proteinExistence type="predicted"/>
<dbReference type="PROSITE" id="PS50011">
    <property type="entry name" value="PROTEIN_KINASE_DOM"/>
    <property type="match status" value="1"/>
</dbReference>
<keyword evidence="5" id="KW-0808">Transferase</keyword>
<evidence type="ECO:0000256" key="6">
    <source>
        <dbReference type="ARBA" id="ARBA00022692"/>
    </source>
</evidence>
<accession>A0AAN9S0P6</accession>
<reference evidence="19 20" key="1">
    <citation type="submission" date="2024-01" db="EMBL/GenBank/DDBJ databases">
        <title>The genomes of 5 underutilized Papilionoideae crops provide insights into root nodulation and disease resistanc.</title>
        <authorList>
            <person name="Jiang F."/>
        </authorList>
    </citation>
    <scope>NUCLEOTIDE SEQUENCE [LARGE SCALE GENOMIC DNA]</scope>
    <source>
        <strain evidence="19">DUOXIRENSHENG_FW03</strain>
        <tissue evidence="19">Leaves</tissue>
    </source>
</reference>
<keyword evidence="10 16" id="KW-1133">Transmembrane helix</keyword>
<dbReference type="GO" id="GO:0004674">
    <property type="term" value="F:protein serine/threonine kinase activity"/>
    <property type="evidence" value="ECO:0007669"/>
    <property type="project" value="UniProtKB-KW"/>
</dbReference>
<evidence type="ECO:0000313" key="20">
    <source>
        <dbReference type="Proteomes" id="UP001386955"/>
    </source>
</evidence>
<keyword evidence="8" id="KW-0418">Kinase</keyword>
<dbReference type="PROSITE" id="PS00107">
    <property type="entry name" value="PROTEIN_KINASE_ATP"/>
    <property type="match status" value="1"/>
</dbReference>
<organism evidence="19 20">
    <name type="scientific">Psophocarpus tetragonolobus</name>
    <name type="common">Winged bean</name>
    <name type="synonym">Dolichos tetragonolobus</name>
    <dbReference type="NCBI Taxonomy" id="3891"/>
    <lineage>
        <taxon>Eukaryota</taxon>
        <taxon>Viridiplantae</taxon>
        <taxon>Streptophyta</taxon>
        <taxon>Embryophyta</taxon>
        <taxon>Tracheophyta</taxon>
        <taxon>Spermatophyta</taxon>
        <taxon>Magnoliopsida</taxon>
        <taxon>eudicotyledons</taxon>
        <taxon>Gunneridae</taxon>
        <taxon>Pentapetalae</taxon>
        <taxon>rosids</taxon>
        <taxon>fabids</taxon>
        <taxon>Fabales</taxon>
        <taxon>Fabaceae</taxon>
        <taxon>Papilionoideae</taxon>
        <taxon>50 kb inversion clade</taxon>
        <taxon>NPAAA clade</taxon>
        <taxon>indigoferoid/millettioid clade</taxon>
        <taxon>Phaseoleae</taxon>
        <taxon>Psophocarpus</taxon>
    </lineage>
</organism>
<dbReference type="AlphaFoldDB" id="A0AAN9S0P6"/>
<keyword evidence="9 14" id="KW-0067">ATP-binding</keyword>
<name>A0AAN9S0P6_PSOTE</name>
<feature type="compositionally biased region" description="Low complexity" evidence="15">
    <location>
        <begin position="87"/>
        <end position="124"/>
    </location>
</feature>
<feature type="signal peptide" evidence="17">
    <location>
        <begin position="1"/>
        <end position="25"/>
    </location>
</feature>
<evidence type="ECO:0000256" key="11">
    <source>
        <dbReference type="ARBA" id="ARBA00023136"/>
    </source>
</evidence>
<comment type="catalytic activity">
    <reaction evidence="12">
        <text>L-threonyl-[protein] + ATP = O-phospho-L-threonyl-[protein] + ADP + H(+)</text>
        <dbReference type="Rhea" id="RHEA:46608"/>
        <dbReference type="Rhea" id="RHEA-COMP:11060"/>
        <dbReference type="Rhea" id="RHEA-COMP:11605"/>
        <dbReference type="ChEBI" id="CHEBI:15378"/>
        <dbReference type="ChEBI" id="CHEBI:30013"/>
        <dbReference type="ChEBI" id="CHEBI:30616"/>
        <dbReference type="ChEBI" id="CHEBI:61977"/>
        <dbReference type="ChEBI" id="CHEBI:456216"/>
        <dbReference type="EC" id="2.7.11.1"/>
    </reaction>
</comment>
<dbReference type="PROSITE" id="PS00108">
    <property type="entry name" value="PROTEIN_KINASE_ST"/>
    <property type="match status" value="1"/>
</dbReference>
<evidence type="ECO:0000256" key="15">
    <source>
        <dbReference type="SAM" id="MobiDB-lite"/>
    </source>
</evidence>
<keyword evidence="3" id="KW-1003">Cell membrane</keyword>
<evidence type="ECO:0000256" key="16">
    <source>
        <dbReference type="SAM" id="Phobius"/>
    </source>
</evidence>